<gene>
    <name evidence="1" type="ORF">B4O97_18550</name>
</gene>
<reference evidence="1 2" key="1">
    <citation type="submission" date="2017-03" db="EMBL/GenBank/DDBJ databases">
        <title>Draft Genome sequence of Marispirochaeta sp. strain JC444.</title>
        <authorList>
            <person name="Shivani Y."/>
            <person name="Subhash Y."/>
            <person name="Sasikala C."/>
            <person name="Ramana C."/>
        </authorList>
    </citation>
    <scope>NUCLEOTIDE SEQUENCE [LARGE SCALE GENOMIC DNA]</scope>
    <source>
        <strain evidence="1 2">JC444</strain>
    </source>
</reference>
<evidence type="ECO:0000313" key="1">
    <source>
        <dbReference type="EMBL" id="ORC30250.1"/>
    </source>
</evidence>
<dbReference type="RefSeq" id="WP_083053014.1">
    <property type="nucleotide sequence ID" value="NZ_MWQY01000035.1"/>
</dbReference>
<dbReference type="EMBL" id="MWQY01000035">
    <property type="protein sequence ID" value="ORC30250.1"/>
    <property type="molecule type" value="Genomic_DNA"/>
</dbReference>
<protein>
    <submittedName>
        <fullName evidence="1">Uncharacterized protein</fullName>
    </submittedName>
</protein>
<dbReference type="AlphaFoldDB" id="A0A1Y1RU61"/>
<evidence type="ECO:0000313" key="2">
    <source>
        <dbReference type="Proteomes" id="UP000192343"/>
    </source>
</evidence>
<comment type="caution">
    <text evidence="1">The sequence shown here is derived from an EMBL/GenBank/DDBJ whole genome shotgun (WGS) entry which is preliminary data.</text>
</comment>
<organism evidence="1 2">
    <name type="scientific">Marispirochaeta aestuarii</name>
    <dbReference type="NCBI Taxonomy" id="1963862"/>
    <lineage>
        <taxon>Bacteria</taxon>
        <taxon>Pseudomonadati</taxon>
        <taxon>Spirochaetota</taxon>
        <taxon>Spirochaetia</taxon>
        <taxon>Spirochaetales</taxon>
        <taxon>Spirochaetaceae</taxon>
        <taxon>Marispirochaeta</taxon>
    </lineage>
</organism>
<name>A0A1Y1RU61_9SPIO</name>
<keyword evidence="2" id="KW-1185">Reference proteome</keyword>
<accession>A0A1Y1RU61</accession>
<dbReference type="Proteomes" id="UP000192343">
    <property type="component" value="Unassembled WGS sequence"/>
</dbReference>
<sequence>MSDEFDILQKELEAEAGGKILNNAMVRIQAGTTSPELSADLQGLLVLTAEKLLFKHYAQDNWFSGMFSTKNRRGREISQVIDFSDIVSFKRYVETSFFRRLFFRSEPFYSFEYRDKSNILRTIHLTISFCKTGEASFYDCLSTSLTRKTD</sequence>
<proteinExistence type="predicted"/>